<evidence type="ECO:0000256" key="1">
    <source>
        <dbReference type="SAM" id="MobiDB-lite"/>
    </source>
</evidence>
<dbReference type="Proteomes" id="UP000054495">
    <property type="component" value="Unassembled WGS sequence"/>
</dbReference>
<proteinExistence type="predicted"/>
<sequence>MKRRELETRDQMLHPSAENQIMEHRQYHRTQSNVSNKPSVTETVQRFEETRRTEEVERRVQRKERRDRRSRHHSSSRHHGSREAWENGYHSGMRSNSLSRGGGAVNGYLPSTQESYYRQSTTRRERDLRDQNQRYEDDHFGRGIAHARYGSLSDSLRRGELKYIPNGEVRESHWSQTQQGRGGAMGNMHKSYSTRDVFGGGDYDRRSTSSYRRGSQQMSPFVEFPPTLPRRSERDSYRPVSKSRSYADWDDMGRAGFGREVRRYDDDMSRLEAEFRDSLLMPLPNGNMHERDYRTEQIPGGYETFHKDNRANAGRRVGKDGLPVDYSEATQEYSYKREQEMDRRR</sequence>
<feature type="compositionally biased region" description="Basic and acidic residues" evidence="1">
    <location>
        <begin position="122"/>
        <end position="139"/>
    </location>
</feature>
<feature type="compositionally biased region" description="Polar residues" evidence="1">
    <location>
        <begin position="29"/>
        <end position="39"/>
    </location>
</feature>
<reference evidence="2 3" key="1">
    <citation type="submission" date="2013-05" db="EMBL/GenBank/DDBJ databases">
        <title>Draft genome of the parasitic nematode Anyclostoma ceylanicum.</title>
        <authorList>
            <person name="Mitreva M."/>
        </authorList>
    </citation>
    <scope>NUCLEOTIDE SEQUENCE [LARGE SCALE GENOMIC DNA]</scope>
</reference>
<feature type="region of interest" description="Disordered" evidence="1">
    <location>
        <begin position="300"/>
        <end position="345"/>
    </location>
</feature>
<feature type="compositionally biased region" description="Polar residues" evidence="1">
    <location>
        <begin position="109"/>
        <end position="120"/>
    </location>
</feature>
<feature type="compositionally biased region" description="Basic and acidic residues" evidence="1">
    <location>
        <begin position="334"/>
        <end position="345"/>
    </location>
</feature>
<gene>
    <name evidence="2" type="ORF">ANCCEY_04706</name>
</gene>
<evidence type="ECO:0000313" key="3">
    <source>
        <dbReference type="Proteomes" id="UP000054495"/>
    </source>
</evidence>
<feature type="compositionally biased region" description="Basic residues" evidence="1">
    <location>
        <begin position="60"/>
        <end position="80"/>
    </location>
</feature>
<name>A0A0D6LYE8_9BILA</name>
<feature type="region of interest" description="Disordered" evidence="1">
    <location>
        <begin position="169"/>
        <end position="188"/>
    </location>
</feature>
<dbReference type="AlphaFoldDB" id="A0A0D6LYE8"/>
<organism evidence="2 3">
    <name type="scientific">Ancylostoma ceylanicum</name>
    <dbReference type="NCBI Taxonomy" id="53326"/>
    <lineage>
        <taxon>Eukaryota</taxon>
        <taxon>Metazoa</taxon>
        <taxon>Ecdysozoa</taxon>
        <taxon>Nematoda</taxon>
        <taxon>Chromadorea</taxon>
        <taxon>Rhabditida</taxon>
        <taxon>Rhabditina</taxon>
        <taxon>Rhabditomorpha</taxon>
        <taxon>Strongyloidea</taxon>
        <taxon>Ancylostomatidae</taxon>
        <taxon>Ancylostomatinae</taxon>
        <taxon>Ancylostoma</taxon>
    </lineage>
</organism>
<feature type="region of interest" description="Disordered" evidence="1">
    <location>
        <begin position="193"/>
        <end position="239"/>
    </location>
</feature>
<accession>A0A0D6LYE8</accession>
<evidence type="ECO:0000313" key="2">
    <source>
        <dbReference type="EMBL" id="EPB76228.1"/>
    </source>
</evidence>
<feature type="compositionally biased region" description="Basic and acidic residues" evidence="1">
    <location>
        <begin position="1"/>
        <end position="12"/>
    </location>
</feature>
<keyword evidence="3" id="KW-1185">Reference proteome</keyword>
<feature type="region of interest" description="Disordered" evidence="1">
    <location>
        <begin position="1"/>
        <end position="139"/>
    </location>
</feature>
<protein>
    <submittedName>
        <fullName evidence="2">Uncharacterized protein</fullName>
    </submittedName>
</protein>
<feature type="compositionally biased region" description="Basic and acidic residues" evidence="1">
    <location>
        <begin position="45"/>
        <end position="59"/>
    </location>
</feature>
<dbReference type="EMBL" id="KE124872">
    <property type="protein sequence ID" value="EPB76228.1"/>
    <property type="molecule type" value="Genomic_DNA"/>
</dbReference>